<keyword evidence="3" id="KW-1185">Reference proteome</keyword>
<feature type="region of interest" description="Disordered" evidence="1">
    <location>
        <begin position="54"/>
        <end position="80"/>
    </location>
</feature>
<proteinExistence type="predicted"/>
<dbReference type="Proteomes" id="UP000594638">
    <property type="component" value="Unassembled WGS sequence"/>
</dbReference>
<gene>
    <name evidence="2" type="ORF">OLEA9_A103192</name>
</gene>
<evidence type="ECO:0000256" key="1">
    <source>
        <dbReference type="SAM" id="MobiDB-lite"/>
    </source>
</evidence>
<dbReference type="EMBL" id="CACTIH010005703">
    <property type="protein sequence ID" value="CAA3000651.1"/>
    <property type="molecule type" value="Genomic_DNA"/>
</dbReference>
<organism evidence="2 3">
    <name type="scientific">Olea europaea subsp. europaea</name>
    <dbReference type="NCBI Taxonomy" id="158383"/>
    <lineage>
        <taxon>Eukaryota</taxon>
        <taxon>Viridiplantae</taxon>
        <taxon>Streptophyta</taxon>
        <taxon>Embryophyta</taxon>
        <taxon>Tracheophyta</taxon>
        <taxon>Spermatophyta</taxon>
        <taxon>Magnoliopsida</taxon>
        <taxon>eudicotyledons</taxon>
        <taxon>Gunneridae</taxon>
        <taxon>Pentapetalae</taxon>
        <taxon>asterids</taxon>
        <taxon>lamiids</taxon>
        <taxon>Lamiales</taxon>
        <taxon>Oleaceae</taxon>
        <taxon>Oleeae</taxon>
        <taxon>Olea</taxon>
    </lineage>
</organism>
<evidence type="ECO:0000313" key="3">
    <source>
        <dbReference type="Proteomes" id="UP000594638"/>
    </source>
</evidence>
<dbReference type="AlphaFoldDB" id="A0A8S0T6V6"/>
<sequence length="109" mass="12158">MCHHVAQWCDCSPPWWWNDGGVDGGDSDNCVTWNVTSDNENWWRNVTEGIELGCDGGATEQDEDDYAGTEHNEDQEADDLECPSFEELLSTISSDDEFRNGYAGSTLSD</sequence>
<name>A0A8S0T6V6_OLEEU</name>
<evidence type="ECO:0000313" key="2">
    <source>
        <dbReference type="EMBL" id="CAA3000651.1"/>
    </source>
</evidence>
<protein>
    <submittedName>
        <fullName evidence="2">Uncharacterized protein</fullName>
    </submittedName>
</protein>
<reference evidence="2 3" key="1">
    <citation type="submission" date="2019-12" db="EMBL/GenBank/DDBJ databases">
        <authorList>
            <person name="Alioto T."/>
            <person name="Alioto T."/>
            <person name="Gomez Garrido J."/>
        </authorList>
    </citation>
    <scope>NUCLEOTIDE SEQUENCE [LARGE SCALE GENOMIC DNA]</scope>
</reference>
<dbReference type="Gramene" id="OE9A103192T1">
    <property type="protein sequence ID" value="OE9A103192C1"/>
    <property type="gene ID" value="OE9A103192"/>
</dbReference>
<comment type="caution">
    <text evidence="2">The sequence shown here is derived from an EMBL/GenBank/DDBJ whole genome shotgun (WGS) entry which is preliminary data.</text>
</comment>
<accession>A0A8S0T6V6</accession>